<comment type="similarity">
    <text evidence="1">Belongs to the type-I restriction system S methylase family.</text>
</comment>
<dbReference type="Proteomes" id="UP000283329">
    <property type="component" value="Unassembled WGS sequence"/>
</dbReference>
<dbReference type="InterPro" id="IPR051212">
    <property type="entry name" value="Type-I_RE_S_subunit"/>
</dbReference>
<dbReference type="Gene3D" id="3.90.220.20">
    <property type="entry name" value="DNA methylase specificity domains"/>
    <property type="match status" value="2"/>
</dbReference>
<keyword evidence="3" id="KW-0238">DNA-binding</keyword>
<dbReference type="InterPro" id="IPR044946">
    <property type="entry name" value="Restrct_endonuc_typeI_TRD_sf"/>
</dbReference>
<evidence type="ECO:0000259" key="4">
    <source>
        <dbReference type="Pfam" id="PF01420"/>
    </source>
</evidence>
<reference evidence="5 6" key="1">
    <citation type="submission" date="2018-08" db="EMBL/GenBank/DDBJ databases">
        <title>A genome reference for cultivated species of the human gut microbiota.</title>
        <authorList>
            <person name="Zou Y."/>
            <person name="Xue W."/>
            <person name="Luo G."/>
        </authorList>
    </citation>
    <scope>NUCLEOTIDE SEQUENCE [LARGE SCALE GENOMIC DNA]</scope>
    <source>
        <strain evidence="5 6">AM17-48</strain>
    </source>
</reference>
<evidence type="ECO:0000256" key="3">
    <source>
        <dbReference type="ARBA" id="ARBA00023125"/>
    </source>
</evidence>
<evidence type="ECO:0000313" key="5">
    <source>
        <dbReference type="EMBL" id="RHH38700.1"/>
    </source>
</evidence>
<keyword evidence="5" id="KW-0540">Nuclease</keyword>
<dbReference type="Pfam" id="PF01420">
    <property type="entry name" value="Methylase_S"/>
    <property type="match status" value="2"/>
</dbReference>
<dbReference type="GO" id="GO:0009307">
    <property type="term" value="P:DNA restriction-modification system"/>
    <property type="evidence" value="ECO:0007669"/>
    <property type="project" value="UniProtKB-KW"/>
</dbReference>
<comment type="caution">
    <text evidence="5">The sequence shown here is derived from an EMBL/GenBank/DDBJ whole genome shotgun (WGS) entry which is preliminary data.</text>
</comment>
<evidence type="ECO:0000256" key="1">
    <source>
        <dbReference type="ARBA" id="ARBA00010923"/>
    </source>
</evidence>
<protein>
    <submittedName>
        <fullName evidence="5">Restriction endonuclease subunit S</fullName>
    </submittedName>
</protein>
<feature type="domain" description="Type I restriction modification DNA specificity" evidence="4">
    <location>
        <begin position="288"/>
        <end position="399"/>
    </location>
</feature>
<organism evidence="5 6">
    <name type="scientific">Bacteroides ovatus</name>
    <dbReference type="NCBI Taxonomy" id="28116"/>
    <lineage>
        <taxon>Bacteria</taxon>
        <taxon>Pseudomonadati</taxon>
        <taxon>Bacteroidota</taxon>
        <taxon>Bacteroidia</taxon>
        <taxon>Bacteroidales</taxon>
        <taxon>Bacteroidaceae</taxon>
        <taxon>Bacteroides</taxon>
    </lineage>
</organism>
<dbReference type="InterPro" id="IPR000055">
    <property type="entry name" value="Restrct_endonuc_typeI_TRD"/>
</dbReference>
<dbReference type="PANTHER" id="PTHR43140:SF1">
    <property type="entry name" value="TYPE I RESTRICTION ENZYME ECOKI SPECIFICITY SUBUNIT"/>
    <property type="match status" value="1"/>
</dbReference>
<evidence type="ECO:0000313" key="6">
    <source>
        <dbReference type="Proteomes" id="UP000283329"/>
    </source>
</evidence>
<keyword evidence="5" id="KW-0255">Endonuclease</keyword>
<evidence type="ECO:0000256" key="2">
    <source>
        <dbReference type="ARBA" id="ARBA00022747"/>
    </source>
</evidence>
<accession>A0A414WPT5</accession>
<dbReference type="AlphaFoldDB" id="A0A414WPT5"/>
<feature type="domain" description="Type I restriction modification DNA specificity" evidence="4">
    <location>
        <begin position="6"/>
        <end position="156"/>
    </location>
</feature>
<gene>
    <name evidence="5" type="ORF">DW206_25580</name>
</gene>
<dbReference type="EMBL" id="QRJR01000049">
    <property type="protein sequence ID" value="RHH38700.1"/>
    <property type="molecule type" value="Genomic_DNA"/>
</dbReference>
<dbReference type="PANTHER" id="PTHR43140">
    <property type="entry name" value="TYPE-1 RESTRICTION ENZYME ECOKI SPECIFICITY PROTEIN"/>
    <property type="match status" value="1"/>
</dbReference>
<name>A0A414WPT5_BACOV</name>
<keyword evidence="2" id="KW-0680">Restriction system</keyword>
<dbReference type="GO" id="GO:0004519">
    <property type="term" value="F:endonuclease activity"/>
    <property type="evidence" value="ECO:0007669"/>
    <property type="project" value="UniProtKB-KW"/>
</dbReference>
<dbReference type="SUPFAM" id="SSF116734">
    <property type="entry name" value="DNA methylase specificity domain"/>
    <property type="match status" value="2"/>
</dbReference>
<proteinExistence type="inferred from homology"/>
<sequence length="402" mass="45554">MPFEVPEVWVWTTLGEILELVSGQDFPPEKYNANIAGIPYIIGASNIENEQLIINRWTESPSVYSYLNDLLVVCKGAGVGKMAINNIGVAHIARQIQAVRGYTNYTDIKYIKAVVKNNIENIISKANGLIPGLKRELLLSLQLPLPPISEQRRIVCEIERWFFLIDQIEQGKADLQTVIKQAKSKILDLAIHGKLVPQNPNDEPAIELLKRINPDFTPCDNGHSGKLPYEIPKTWVWCSHNSILDISGGSQPAKSYFETILKPNYIRLYQIRDYGESPVPVYIPINFASKQTEKGDILLARYGGSLGKVFHAEQGAYNVAMAKVIFKFENLIYKEFAYYYYLSDLYQGKLKEISRTAQTGFNSADFNDMYFPLPPINEQQRIVQKIEGLFSSLDDIQKNLEV</sequence>
<keyword evidence="5" id="KW-0378">Hydrolase</keyword>
<dbReference type="GO" id="GO:0003677">
    <property type="term" value="F:DNA binding"/>
    <property type="evidence" value="ECO:0007669"/>
    <property type="project" value="UniProtKB-KW"/>
</dbReference>